<dbReference type="PATRIC" id="fig|29343.3.peg.555"/>
<keyword evidence="3" id="KW-1185">Reference proteome</keyword>
<keyword evidence="1" id="KW-1133">Transmembrane helix</keyword>
<evidence type="ECO:0000313" key="3">
    <source>
        <dbReference type="Proteomes" id="UP000032431"/>
    </source>
</evidence>
<feature type="transmembrane region" description="Helical" evidence="1">
    <location>
        <begin position="176"/>
        <end position="194"/>
    </location>
</feature>
<dbReference type="OrthoDB" id="1855147at2"/>
<dbReference type="KEGG" id="ccel:CCDG5_0537"/>
<sequence length="283" mass="31556">MTKKLKNMLTFSSLIFIIGALVTIPLAVYLILYEIDPETHFYYDNAKFVNVQNSVLLISTVLLILPAFSKRTKKMNYECTRNWATAVCSVLFAIAICISSAHSILQTFRRETGAGGFITGLAGFLAAIFFFTFADSIFRKKHADLRILALLPVVWGVVNLITTFMSLTQIANISEYLYEVMQMVFAILFLYYNARLIGGVPNGRELQGVFAYGLPCTLFGLLSSLPPVIAHLINNKRGSVFGPSDAVYITASAYILVLLISLLKEVRQKKAEEPKPEVEDNKE</sequence>
<reference evidence="3" key="1">
    <citation type="submission" date="2014-07" db="EMBL/GenBank/DDBJ databases">
        <authorList>
            <person name="Wibberg D."/>
        </authorList>
    </citation>
    <scope>NUCLEOTIDE SEQUENCE [LARGE SCALE GENOMIC DNA]</scope>
    <source>
        <strain evidence="3">DG5</strain>
    </source>
</reference>
<organism evidence="2 3">
    <name type="scientific">[Clostridium] cellulosi</name>
    <dbReference type="NCBI Taxonomy" id="29343"/>
    <lineage>
        <taxon>Bacteria</taxon>
        <taxon>Bacillati</taxon>
        <taxon>Bacillota</taxon>
        <taxon>Clostridia</taxon>
        <taxon>Eubacteriales</taxon>
        <taxon>Oscillospiraceae</taxon>
        <taxon>Oscillospiraceae incertae sedis</taxon>
    </lineage>
</organism>
<protein>
    <submittedName>
        <fullName evidence="2">Uncharacterized protein</fullName>
    </submittedName>
</protein>
<evidence type="ECO:0000256" key="1">
    <source>
        <dbReference type="SAM" id="Phobius"/>
    </source>
</evidence>
<feature type="transmembrane region" description="Helical" evidence="1">
    <location>
        <begin position="51"/>
        <end position="69"/>
    </location>
</feature>
<feature type="transmembrane region" description="Helical" evidence="1">
    <location>
        <begin position="81"/>
        <end position="101"/>
    </location>
</feature>
<dbReference type="HOGENOM" id="CLU_982463_0_0_9"/>
<accession>A0A078KMH5</accession>
<feature type="transmembrane region" description="Helical" evidence="1">
    <location>
        <begin position="113"/>
        <end position="133"/>
    </location>
</feature>
<dbReference type="SUPFAM" id="SSF103473">
    <property type="entry name" value="MFS general substrate transporter"/>
    <property type="match status" value="1"/>
</dbReference>
<keyword evidence="1" id="KW-0812">Transmembrane</keyword>
<feature type="transmembrane region" description="Helical" evidence="1">
    <location>
        <begin position="246"/>
        <end position="263"/>
    </location>
</feature>
<evidence type="ECO:0000313" key="2">
    <source>
        <dbReference type="EMBL" id="CDZ23668.1"/>
    </source>
</evidence>
<gene>
    <name evidence="2" type="ORF">CCDG5_0537</name>
</gene>
<proteinExistence type="predicted"/>
<feature type="transmembrane region" description="Helical" evidence="1">
    <location>
        <begin position="206"/>
        <end position="226"/>
    </location>
</feature>
<dbReference type="AlphaFoldDB" id="A0A078KMH5"/>
<feature type="transmembrane region" description="Helical" evidence="1">
    <location>
        <begin position="12"/>
        <end position="31"/>
    </location>
</feature>
<feature type="transmembrane region" description="Helical" evidence="1">
    <location>
        <begin position="145"/>
        <end position="170"/>
    </location>
</feature>
<dbReference type="EMBL" id="LM995447">
    <property type="protein sequence ID" value="CDZ23668.1"/>
    <property type="molecule type" value="Genomic_DNA"/>
</dbReference>
<dbReference type="InterPro" id="IPR036259">
    <property type="entry name" value="MFS_trans_sf"/>
</dbReference>
<keyword evidence="1" id="KW-0472">Membrane</keyword>
<name>A0A078KMH5_9FIRM</name>
<dbReference type="Proteomes" id="UP000032431">
    <property type="component" value="Chromosome I"/>
</dbReference>